<dbReference type="Proteomes" id="UP001218188">
    <property type="component" value="Unassembled WGS sequence"/>
</dbReference>
<evidence type="ECO:0000313" key="2">
    <source>
        <dbReference type="Proteomes" id="UP001218188"/>
    </source>
</evidence>
<evidence type="ECO:0008006" key="3">
    <source>
        <dbReference type="Google" id="ProtNLM"/>
    </source>
</evidence>
<name>A0AAD6WXC3_9AGAR</name>
<comment type="caution">
    <text evidence="1">The sequence shown here is derived from an EMBL/GenBank/DDBJ whole genome shotgun (WGS) entry which is preliminary data.</text>
</comment>
<accession>A0AAD6WXC3</accession>
<sequence>MSRVKTILTLPNELLITITAAGQEDRAQTLQPAFKSEWALSHVSRRFRDIIVGTAALWTLIEVDLGLEGSTEILKLYLERSEACSIWATIQYYQRGWGHHAPIPSSQQ</sequence>
<organism evidence="1 2">
    <name type="scientific">Mycena alexandri</name>
    <dbReference type="NCBI Taxonomy" id="1745969"/>
    <lineage>
        <taxon>Eukaryota</taxon>
        <taxon>Fungi</taxon>
        <taxon>Dikarya</taxon>
        <taxon>Basidiomycota</taxon>
        <taxon>Agaricomycotina</taxon>
        <taxon>Agaricomycetes</taxon>
        <taxon>Agaricomycetidae</taxon>
        <taxon>Agaricales</taxon>
        <taxon>Marasmiineae</taxon>
        <taxon>Mycenaceae</taxon>
        <taxon>Mycena</taxon>
    </lineage>
</organism>
<reference evidence="1" key="1">
    <citation type="submission" date="2023-03" db="EMBL/GenBank/DDBJ databases">
        <title>Massive genome expansion in bonnet fungi (Mycena s.s.) driven by repeated elements and novel gene families across ecological guilds.</title>
        <authorList>
            <consortium name="Lawrence Berkeley National Laboratory"/>
            <person name="Harder C.B."/>
            <person name="Miyauchi S."/>
            <person name="Viragh M."/>
            <person name="Kuo A."/>
            <person name="Thoen E."/>
            <person name="Andreopoulos B."/>
            <person name="Lu D."/>
            <person name="Skrede I."/>
            <person name="Drula E."/>
            <person name="Henrissat B."/>
            <person name="Morin E."/>
            <person name="Kohler A."/>
            <person name="Barry K."/>
            <person name="LaButti K."/>
            <person name="Morin E."/>
            <person name="Salamov A."/>
            <person name="Lipzen A."/>
            <person name="Mereny Z."/>
            <person name="Hegedus B."/>
            <person name="Baldrian P."/>
            <person name="Stursova M."/>
            <person name="Weitz H."/>
            <person name="Taylor A."/>
            <person name="Grigoriev I.V."/>
            <person name="Nagy L.G."/>
            <person name="Martin F."/>
            <person name="Kauserud H."/>
        </authorList>
    </citation>
    <scope>NUCLEOTIDE SEQUENCE</scope>
    <source>
        <strain evidence="1">CBHHK200</strain>
    </source>
</reference>
<protein>
    <recommendedName>
        <fullName evidence="3">F-box domain-containing protein</fullName>
    </recommendedName>
</protein>
<evidence type="ECO:0000313" key="1">
    <source>
        <dbReference type="EMBL" id="KAJ7028702.1"/>
    </source>
</evidence>
<dbReference type="AlphaFoldDB" id="A0AAD6WXC3"/>
<keyword evidence="2" id="KW-1185">Reference proteome</keyword>
<proteinExistence type="predicted"/>
<dbReference type="EMBL" id="JARJCM010000109">
    <property type="protein sequence ID" value="KAJ7028702.1"/>
    <property type="molecule type" value="Genomic_DNA"/>
</dbReference>
<gene>
    <name evidence="1" type="ORF">C8F04DRAFT_1265661</name>
</gene>